<dbReference type="PROSITE" id="PS50056">
    <property type="entry name" value="TYR_PHOSPHATASE_2"/>
    <property type="match status" value="1"/>
</dbReference>
<dbReference type="Pfam" id="PF13350">
    <property type="entry name" value="Y_phosphatase3"/>
    <property type="match status" value="1"/>
</dbReference>
<protein>
    <submittedName>
        <fullName evidence="2">Protein-tyrosine phosphatase</fullName>
    </submittedName>
</protein>
<dbReference type="InterPro" id="IPR029021">
    <property type="entry name" value="Prot-tyrosine_phosphatase-like"/>
</dbReference>
<dbReference type="InterPro" id="IPR000387">
    <property type="entry name" value="Tyr_Pase_dom"/>
</dbReference>
<dbReference type="GO" id="GO:0004721">
    <property type="term" value="F:phosphoprotein phosphatase activity"/>
    <property type="evidence" value="ECO:0007669"/>
    <property type="project" value="InterPro"/>
</dbReference>
<keyword evidence="3" id="KW-1185">Reference proteome</keyword>
<dbReference type="Gene3D" id="3.90.190.10">
    <property type="entry name" value="Protein tyrosine phosphatase superfamily"/>
    <property type="match status" value="1"/>
</dbReference>
<sequence>MTLTTITNLDGLVNFRDVGGMPAGEGTIAPGVLYRSEGLASLSEEGRRELADCAIGTVVDFRSEGEVAHSPGLAADSVRPALVSMPLLDGAVPLGGGRLPTLDGIYLELVQQAGDRFARLASIIATSDDAVLVHCTAGKDRTGVGVALVLLAVGADRDAVTADYLATTSNLTGEWTERMLGAAHRMGAEVTPELEALVNGTSAEALGAALDWVQQEHGSVDAYLLAHGLTADELVRLRRRLVDAPR</sequence>
<feature type="domain" description="Tyrosine specific protein phosphatases" evidence="1">
    <location>
        <begin position="115"/>
        <end position="151"/>
    </location>
</feature>
<reference evidence="3" key="1">
    <citation type="submission" date="2016-11" db="EMBL/GenBank/DDBJ databases">
        <authorList>
            <person name="Varghese N."/>
            <person name="Submissions S."/>
        </authorList>
    </citation>
    <scope>NUCLEOTIDE SEQUENCE [LARGE SCALE GENOMIC DNA]</scope>
    <source>
        <strain evidence="3">DSM 8595</strain>
    </source>
</reference>
<accession>A0A1N6I644</accession>
<dbReference type="SUPFAM" id="SSF52799">
    <property type="entry name" value="(Phosphotyrosine protein) phosphatases II"/>
    <property type="match status" value="1"/>
</dbReference>
<proteinExistence type="predicted"/>
<dbReference type="InterPro" id="IPR016130">
    <property type="entry name" value="Tyr_Pase_AS"/>
</dbReference>
<name>A0A1N6I644_9MICO</name>
<dbReference type="EMBL" id="FSRJ01000005">
    <property type="protein sequence ID" value="SIO27474.1"/>
    <property type="molecule type" value="Genomic_DNA"/>
</dbReference>
<evidence type="ECO:0000313" key="2">
    <source>
        <dbReference type="EMBL" id="SIO27474.1"/>
    </source>
</evidence>
<evidence type="ECO:0000259" key="1">
    <source>
        <dbReference type="PROSITE" id="PS50056"/>
    </source>
</evidence>
<dbReference type="RefSeq" id="WP_074261834.1">
    <property type="nucleotide sequence ID" value="NZ_FSRJ01000005.1"/>
</dbReference>
<organism evidence="2 3">
    <name type="scientific">Agromyces cerinus subsp. cerinus</name>
    <dbReference type="NCBI Taxonomy" id="232089"/>
    <lineage>
        <taxon>Bacteria</taxon>
        <taxon>Bacillati</taxon>
        <taxon>Actinomycetota</taxon>
        <taxon>Actinomycetes</taxon>
        <taxon>Micrococcales</taxon>
        <taxon>Microbacteriaceae</taxon>
        <taxon>Agromyces</taxon>
    </lineage>
</organism>
<evidence type="ECO:0000313" key="3">
    <source>
        <dbReference type="Proteomes" id="UP000184699"/>
    </source>
</evidence>
<dbReference type="PROSITE" id="PS00383">
    <property type="entry name" value="TYR_PHOSPHATASE_1"/>
    <property type="match status" value="1"/>
</dbReference>
<dbReference type="OrthoDB" id="1188001at2"/>
<dbReference type="AlphaFoldDB" id="A0A1N6I644"/>
<gene>
    <name evidence="2" type="ORF">SAMN05443544_3722</name>
</gene>
<dbReference type="InterPro" id="IPR026893">
    <property type="entry name" value="Tyr/Ser_Pase_IphP-type"/>
</dbReference>
<dbReference type="Proteomes" id="UP000184699">
    <property type="component" value="Unassembled WGS sequence"/>
</dbReference>
<dbReference type="STRING" id="232089.SAMN05443544_3722"/>